<feature type="repeat" description="TPR" evidence="3">
    <location>
        <begin position="583"/>
        <end position="616"/>
    </location>
</feature>
<dbReference type="CDD" id="cd14014">
    <property type="entry name" value="STKc_PknB_like"/>
    <property type="match status" value="1"/>
</dbReference>
<keyword evidence="2 3" id="KW-0802">TPR repeat</keyword>
<feature type="repeat" description="TPR" evidence="3">
    <location>
        <begin position="515"/>
        <end position="548"/>
    </location>
</feature>
<dbReference type="SMART" id="SM00028">
    <property type="entry name" value="TPR"/>
    <property type="match status" value="8"/>
</dbReference>
<feature type="repeat" description="TPR" evidence="3">
    <location>
        <begin position="617"/>
        <end position="650"/>
    </location>
</feature>
<dbReference type="Pfam" id="PF00515">
    <property type="entry name" value="TPR_1"/>
    <property type="match status" value="3"/>
</dbReference>
<keyword evidence="1" id="KW-0677">Repeat</keyword>
<dbReference type="InterPro" id="IPR011990">
    <property type="entry name" value="TPR-like_helical_dom_sf"/>
</dbReference>
<gene>
    <name evidence="6" type="ORF">H6G08_06680</name>
</gene>
<organism evidence="6 7">
    <name type="scientific">Calothrix anomala FACHB-343</name>
    <dbReference type="NCBI Taxonomy" id="2692894"/>
    <lineage>
        <taxon>Bacteria</taxon>
        <taxon>Bacillati</taxon>
        <taxon>Cyanobacteriota</taxon>
        <taxon>Cyanophyceae</taxon>
        <taxon>Nostocales</taxon>
        <taxon>Calotrichaceae</taxon>
        <taxon>Calothrix</taxon>
    </lineage>
</organism>
<dbReference type="SUPFAM" id="SSF48452">
    <property type="entry name" value="TPR-like"/>
    <property type="match status" value="1"/>
</dbReference>
<dbReference type="PANTHER" id="PTHR44858">
    <property type="entry name" value="TETRATRICOPEPTIDE REPEAT PROTEIN 6"/>
    <property type="match status" value="1"/>
</dbReference>
<dbReference type="Pfam" id="PF13414">
    <property type="entry name" value="TPR_11"/>
    <property type="match status" value="2"/>
</dbReference>
<dbReference type="Proteomes" id="UP000647273">
    <property type="component" value="Unassembled WGS sequence"/>
</dbReference>
<dbReference type="Pfam" id="PF00069">
    <property type="entry name" value="Pkinase"/>
    <property type="match status" value="1"/>
</dbReference>
<feature type="repeat" description="TPR" evidence="3">
    <location>
        <begin position="379"/>
        <end position="412"/>
    </location>
</feature>
<feature type="repeat" description="TPR" evidence="3">
    <location>
        <begin position="447"/>
        <end position="480"/>
    </location>
</feature>
<dbReference type="PANTHER" id="PTHR44858:SF1">
    <property type="entry name" value="UDP-N-ACETYLGLUCOSAMINE--PEPTIDE N-ACETYLGLUCOSAMINYLTRANSFERASE SPINDLY-RELATED"/>
    <property type="match status" value="1"/>
</dbReference>
<dbReference type="InterPro" id="IPR019734">
    <property type="entry name" value="TPR_rpt"/>
</dbReference>
<evidence type="ECO:0000313" key="6">
    <source>
        <dbReference type="EMBL" id="MBD2224180.1"/>
    </source>
</evidence>
<dbReference type="PROSITE" id="PS50011">
    <property type="entry name" value="PROTEIN_KINASE_DOM"/>
    <property type="match status" value="1"/>
</dbReference>
<dbReference type="InterPro" id="IPR000719">
    <property type="entry name" value="Prot_kinase_dom"/>
</dbReference>
<dbReference type="PROSITE" id="PS50293">
    <property type="entry name" value="TPR_REGION"/>
    <property type="match status" value="3"/>
</dbReference>
<sequence>MPPNTSMSYCLNPDCQNPTFNPEDTKFCLICGTSLLLDNRYRATKLLGAGGMGRNFLAVDERTPSKKRCVIKQFFPAVQIVNNPTAYQKAVELFNREAATLDTLGDKSSKIPRLLANIEQDKRLYFVQEFIDGQNLLQELQQQGTYTEEQIWQLLTELLPTLKFIHEHDVIHRDIKPENIMRRRDRELILIDFGISKELSGTVMSIGTTVGTVGYAPPEQMTYGESYSASDIYALGATCIHLLTGTFPNLLYNPQQQRWTWRDVMAAQGKTVSHQLGQILDKMLQQDIRQRYPTADAVLADLQVNPTITVTTPINIEPPLPSAKNNYKLLTGIGILITLVLGVIGYKLLQLSSQPQLTNTPPLETSNSSSPATSSLTTATQYYERGNELRKEGNNEGALEQYNKAIELDPKYLAAYNNRGNVRDDLGDKPGAIEDYNKSLELNPKYALAYYNRARVRNDLGEKQNALQDYNQSIELDPKYGFAYYGRGLVYNNLGDKKSALKDYDKAIELNPKYSAAYYARGNVRDDLGDKKGAILDYNQAIELNPEYTFAYYTRANVRNDVGDKKSALLDYDKALELNPKYVDAYNNRGIVREDLGDKSGAFQDYNKAIELDNKYANAYYNRANLYKKSDDKQNAIKDYNLAASLYQAQGNTKYYQYSLDHIKKLSQ</sequence>
<dbReference type="EMBL" id="JACJQG010000009">
    <property type="protein sequence ID" value="MBD2224180.1"/>
    <property type="molecule type" value="Genomic_DNA"/>
</dbReference>
<feature type="repeat" description="TPR" evidence="3">
    <location>
        <begin position="481"/>
        <end position="514"/>
    </location>
</feature>
<dbReference type="NCBIfam" id="NF045510">
    <property type="entry name" value="4Cys_prefix_kin"/>
    <property type="match status" value="1"/>
</dbReference>
<keyword evidence="7" id="KW-1185">Reference proteome</keyword>
<protein>
    <submittedName>
        <fullName evidence="6">Tetratricopeptide repeat protein</fullName>
    </submittedName>
</protein>
<evidence type="ECO:0000256" key="1">
    <source>
        <dbReference type="ARBA" id="ARBA00022737"/>
    </source>
</evidence>
<evidence type="ECO:0000259" key="5">
    <source>
        <dbReference type="PROSITE" id="PS50011"/>
    </source>
</evidence>
<dbReference type="Gene3D" id="1.25.40.10">
    <property type="entry name" value="Tetratricopeptide repeat domain"/>
    <property type="match status" value="4"/>
</dbReference>
<proteinExistence type="predicted"/>
<feature type="repeat" description="TPR" evidence="3">
    <location>
        <begin position="549"/>
        <end position="582"/>
    </location>
</feature>
<comment type="caution">
    <text evidence="6">The sequence shown here is derived from an EMBL/GenBank/DDBJ whole genome shotgun (WGS) entry which is preliminary data.</text>
</comment>
<evidence type="ECO:0000256" key="4">
    <source>
        <dbReference type="SAM" id="MobiDB-lite"/>
    </source>
</evidence>
<reference evidence="6 7" key="1">
    <citation type="journal article" date="2020" name="ISME J.">
        <title>Comparative genomics reveals insights into cyanobacterial evolution and habitat adaptation.</title>
        <authorList>
            <person name="Chen M.Y."/>
            <person name="Teng W.K."/>
            <person name="Zhao L."/>
            <person name="Hu C.X."/>
            <person name="Zhou Y.K."/>
            <person name="Han B.P."/>
            <person name="Song L.R."/>
            <person name="Shu W.S."/>
        </authorList>
    </citation>
    <scope>NUCLEOTIDE SEQUENCE [LARGE SCALE GENOMIC DNA]</scope>
    <source>
        <strain evidence="6 7">FACHB-343</strain>
    </source>
</reference>
<feature type="region of interest" description="Disordered" evidence="4">
    <location>
        <begin position="356"/>
        <end position="377"/>
    </location>
</feature>
<dbReference type="SUPFAM" id="SSF56112">
    <property type="entry name" value="Protein kinase-like (PK-like)"/>
    <property type="match status" value="1"/>
</dbReference>
<feature type="compositionally biased region" description="Low complexity" evidence="4">
    <location>
        <begin position="365"/>
        <end position="377"/>
    </location>
</feature>
<feature type="domain" description="Protein kinase" evidence="5">
    <location>
        <begin position="41"/>
        <end position="308"/>
    </location>
</feature>
<evidence type="ECO:0000313" key="7">
    <source>
        <dbReference type="Proteomes" id="UP000647273"/>
    </source>
</evidence>
<dbReference type="Pfam" id="PF13181">
    <property type="entry name" value="TPR_8"/>
    <property type="match status" value="1"/>
</dbReference>
<name>A0ABR8ARI2_9CYAN</name>
<dbReference type="InterPro" id="IPR011009">
    <property type="entry name" value="Kinase-like_dom_sf"/>
</dbReference>
<dbReference type="InterPro" id="IPR050498">
    <property type="entry name" value="Ycf3"/>
</dbReference>
<dbReference type="SMART" id="SM00220">
    <property type="entry name" value="S_TKc"/>
    <property type="match status" value="1"/>
</dbReference>
<dbReference type="PROSITE" id="PS50005">
    <property type="entry name" value="TPR"/>
    <property type="match status" value="8"/>
</dbReference>
<accession>A0ABR8ARI2</accession>
<evidence type="ECO:0000256" key="2">
    <source>
        <dbReference type="ARBA" id="ARBA00022803"/>
    </source>
</evidence>
<feature type="repeat" description="TPR" evidence="3">
    <location>
        <begin position="413"/>
        <end position="446"/>
    </location>
</feature>
<evidence type="ECO:0000256" key="3">
    <source>
        <dbReference type="PROSITE-ProRule" id="PRU00339"/>
    </source>
</evidence>
<dbReference type="Gene3D" id="1.10.510.10">
    <property type="entry name" value="Transferase(Phosphotransferase) domain 1"/>
    <property type="match status" value="1"/>
</dbReference>